<dbReference type="Pfam" id="PF00439">
    <property type="entry name" value="Bromodomain"/>
    <property type="match status" value="1"/>
</dbReference>
<keyword evidence="2" id="KW-0547">Nucleotide-binding</keyword>
<keyword evidence="8" id="KW-1185">Reference proteome</keyword>
<dbReference type="Gene3D" id="1.10.8.60">
    <property type="match status" value="1"/>
</dbReference>
<feature type="region of interest" description="Disordered" evidence="6">
    <location>
        <begin position="867"/>
        <end position="893"/>
    </location>
</feature>
<feature type="compositionally biased region" description="Basic and acidic residues" evidence="6">
    <location>
        <begin position="216"/>
        <end position="255"/>
    </location>
</feature>
<dbReference type="PROSITE" id="PS00633">
    <property type="entry name" value="BROMODOMAIN_1"/>
    <property type="match status" value="1"/>
</dbReference>
<dbReference type="GeneID" id="108740892"/>
<dbReference type="Proteomes" id="UP000192223">
    <property type="component" value="Unplaced"/>
</dbReference>
<reference evidence="9" key="1">
    <citation type="submission" date="2025-08" db="UniProtKB">
        <authorList>
            <consortium name="RefSeq"/>
        </authorList>
    </citation>
    <scope>IDENTIFICATION</scope>
    <source>
        <tissue evidence="9">Entire body</tissue>
    </source>
</reference>
<dbReference type="SUPFAM" id="SSF47370">
    <property type="entry name" value="Bromodomain"/>
    <property type="match status" value="1"/>
</dbReference>
<dbReference type="OrthoDB" id="5421at2759"/>
<dbReference type="GO" id="GO:0003682">
    <property type="term" value="F:chromatin binding"/>
    <property type="evidence" value="ECO:0007669"/>
    <property type="project" value="TreeGrafter"/>
</dbReference>
<dbReference type="GO" id="GO:0042393">
    <property type="term" value="F:histone binding"/>
    <property type="evidence" value="ECO:0007669"/>
    <property type="project" value="TreeGrafter"/>
</dbReference>
<dbReference type="GO" id="GO:0005634">
    <property type="term" value="C:nucleus"/>
    <property type="evidence" value="ECO:0007669"/>
    <property type="project" value="TreeGrafter"/>
</dbReference>
<feature type="region of interest" description="Disordered" evidence="6">
    <location>
        <begin position="165"/>
        <end position="389"/>
    </location>
</feature>
<dbReference type="GO" id="GO:0045815">
    <property type="term" value="P:transcription initiation-coupled chromatin remodeling"/>
    <property type="evidence" value="ECO:0007669"/>
    <property type="project" value="TreeGrafter"/>
</dbReference>
<dbReference type="InterPro" id="IPR027417">
    <property type="entry name" value="P-loop_NTPase"/>
</dbReference>
<dbReference type="GO" id="GO:0006334">
    <property type="term" value="P:nucleosome assembly"/>
    <property type="evidence" value="ECO:0007669"/>
    <property type="project" value="TreeGrafter"/>
</dbReference>
<dbReference type="SMART" id="SM00382">
    <property type="entry name" value="AAA"/>
    <property type="match status" value="1"/>
</dbReference>
<sequence>MHPECDLYNDNDSEDNVYNPKALRHLRLRHTKTTLGRMERRTALSLRPITVKSYADPHSPITYNSEESDLDLGVRRSARNRRQKYENMTWLADDQISKVGYPNLDDRGYSEEDSREAQETPLNRNRNIIYETRHSSRHDVVNGMRERRNLRCPKKYMFEFETTTNRCRRGGNGGQAEVMVEKEGKRSKIGSTISKENEKDGKDKNDVSRSNGKLKTTPENKDKLTEDSKKNDVEKSPKGEKKEIDQEYSDNEARRVLRTRRMVNRGLAEEKYTERTQRNERKESVSSSSSEGGRVYSLRERVPKKTNNAMREGPVIRSKLDPVIHTRRHYSLRRTRRKVSSSTEDSTDSEELCRKPSKYRTNSKTGHGKTEQIKSGSGSSKPMPINPEAIDNSVRFSSVGGLDGHIRSLKEMILLPMMYPEIFNQFKIEPPKGVLFYGPPGTGKTLLARALANECSFGSRKVSFFLRKGADLLSKWVGESEKQLRLLFEQAQEMKPSIIFFDEIDGLAPVRSSRQDQIHASIVSTLLALLDGLTNRGDVIVIGATNRIDAVDPALRRPGRFDRELFFPLPSKKERVEILRVHVSQWTRPPSDELIDYLAESAIGYCGSDLRALCSEAVIQSLRRTYPQVYLANHRLLLDSEKVQVEKLDFLRAKSLLVPASHRIAQGVGRKLLPLLQPLLGEPLKNTLSVLQQTFPHGLNVELGKVKISACVRPTQLLLLGDGAKHGQSLYLAPAILHHMEHIHVHVLSLASLFKETGKSPEESCLQIFNEARRNVPSAIYIPSIDEFWLLINETIKAIFLSQLAQLDPNIPVLILATADTNYSNLPEQIQNIFSQYRKEVITLRPPDSSSRKEFFKPLIIEAASKAPRVPRKRPSTPPPLPRAPTPPPTPLTETEAMKLFEKEERTLMELRIFLRDMCRKLANNKLFYMFTKPVDTDEVPDYTSIIKQPMDLETMMTKVDFYRYECAKDFLDDIELIVQNALEYNPAKSSADKQIRHRACSLRDYAHALIKNEMDSDFEDTCQEISKNRRMRKVSVTNYLPAYIQAPGIDTKVTSIDASDDKNEKHDISMNGVSSCMEQTSPLTKLTHSNRKRKAGSSWKRGILKKKKKKDRPVLSENPADDQNDDRSSGDESKENKPDGLSDSVLQADEDQHQNVQVHNTAKEVTAPLSINCDSLTTTSPSSLLQSSSSKKILNELLSPSQLLDDPLLDIDDIDQALVEEQDEIAKDSKHVDVNKEELGEVLKHVVEVTDGHSLQSLLDLHNQLSKIVRLYSRSHNRKTLPKDLQKELVRYKNEHVVLTGRDSHSTVD</sequence>
<dbReference type="RefSeq" id="XP_018330905.1">
    <property type="nucleotide sequence ID" value="XM_018475403.2"/>
</dbReference>
<feature type="compositionally biased region" description="Basic and acidic residues" evidence="6">
    <location>
        <begin position="267"/>
        <end position="284"/>
    </location>
</feature>
<accession>A0A1W4XEY6</accession>
<dbReference type="InterPro" id="IPR041569">
    <property type="entry name" value="AAA_lid_3"/>
</dbReference>
<dbReference type="FunFam" id="3.40.50.300:FF:000061">
    <property type="entry name" value="ATPase family, AAA domain-containing 2"/>
    <property type="match status" value="1"/>
</dbReference>
<evidence type="ECO:0000256" key="5">
    <source>
        <dbReference type="PROSITE-ProRule" id="PRU00035"/>
    </source>
</evidence>
<comment type="similarity">
    <text evidence="1">Belongs to the AAA ATPase family.</text>
</comment>
<feature type="compositionally biased region" description="Basic residues" evidence="6">
    <location>
        <begin position="325"/>
        <end position="339"/>
    </location>
</feature>
<dbReference type="Pfam" id="PF17862">
    <property type="entry name" value="AAA_lid_3"/>
    <property type="match status" value="1"/>
</dbReference>
<name>A0A1W4XEY6_AGRPL</name>
<evidence type="ECO:0000256" key="2">
    <source>
        <dbReference type="ARBA" id="ARBA00022741"/>
    </source>
</evidence>
<protein>
    <submittedName>
        <fullName evidence="9">ATPase family AAA domain-containing protein 2</fullName>
    </submittedName>
</protein>
<dbReference type="PROSITE" id="PS00674">
    <property type="entry name" value="AAA"/>
    <property type="match status" value="1"/>
</dbReference>
<dbReference type="InterPro" id="IPR003960">
    <property type="entry name" value="ATPase_AAA_CS"/>
</dbReference>
<dbReference type="GO" id="GO:0016887">
    <property type="term" value="F:ATP hydrolysis activity"/>
    <property type="evidence" value="ECO:0007669"/>
    <property type="project" value="InterPro"/>
</dbReference>
<feature type="domain" description="Bromo" evidence="7">
    <location>
        <begin position="923"/>
        <end position="993"/>
    </location>
</feature>
<feature type="compositionally biased region" description="Pro residues" evidence="6">
    <location>
        <begin position="876"/>
        <end position="891"/>
    </location>
</feature>
<dbReference type="InParanoid" id="A0A1W4XEY6"/>
<dbReference type="InterPro" id="IPR045199">
    <property type="entry name" value="ATAD2-like"/>
</dbReference>
<dbReference type="GO" id="GO:0005524">
    <property type="term" value="F:ATP binding"/>
    <property type="evidence" value="ECO:0007669"/>
    <property type="project" value="UniProtKB-KW"/>
</dbReference>
<dbReference type="PROSITE" id="PS50014">
    <property type="entry name" value="BROMODOMAIN_2"/>
    <property type="match status" value="1"/>
</dbReference>
<feature type="region of interest" description="Disordered" evidence="6">
    <location>
        <begin position="1059"/>
        <end position="1144"/>
    </location>
</feature>
<dbReference type="InterPro" id="IPR036427">
    <property type="entry name" value="Bromodomain-like_sf"/>
</dbReference>
<dbReference type="Gene3D" id="3.40.50.300">
    <property type="entry name" value="P-loop containing nucleotide triphosphate hydrolases"/>
    <property type="match status" value="1"/>
</dbReference>
<dbReference type="CDD" id="cd05528">
    <property type="entry name" value="Bromo_AAA"/>
    <property type="match status" value="1"/>
</dbReference>
<keyword evidence="3" id="KW-0067">ATP-binding</keyword>
<evidence type="ECO:0000256" key="1">
    <source>
        <dbReference type="ARBA" id="ARBA00006914"/>
    </source>
</evidence>
<dbReference type="InterPro" id="IPR003593">
    <property type="entry name" value="AAA+_ATPase"/>
</dbReference>
<keyword evidence="4 5" id="KW-0103">Bromodomain</keyword>
<evidence type="ECO:0000313" key="9">
    <source>
        <dbReference type="RefSeq" id="XP_018330905.1"/>
    </source>
</evidence>
<dbReference type="PANTHER" id="PTHR23069">
    <property type="entry name" value="AAA DOMAIN-CONTAINING"/>
    <property type="match status" value="1"/>
</dbReference>
<dbReference type="InterPro" id="IPR018359">
    <property type="entry name" value="Bromodomain_CS"/>
</dbReference>
<feature type="compositionally biased region" description="Basic and acidic residues" evidence="6">
    <location>
        <begin position="195"/>
        <end position="207"/>
    </location>
</feature>
<organism evidence="8 9">
    <name type="scientific">Agrilus planipennis</name>
    <name type="common">Emerald ash borer</name>
    <name type="synonym">Agrilus marcopoli</name>
    <dbReference type="NCBI Taxonomy" id="224129"/>
    <lineage>
        <taxon>Eukaryota</taxon>
        <taxon>Metazoa</taxon>
        <taxon>Ecdysozoa</taxon>
        <taxon>Arthropoda</taxon>
        <taxon>Hexapoda</taxon>
        <taxon>Insecta</taxon>
        <taxon>Pterygota</taxon>
        <taxon>Neoptera</taxon>
        <taxon>Endopterygota</taxon>
        <taxon>Coleoptera</taxon>
        <taxon>Polyphaga</taxon>
        <taxon>Elateriformia</taxon>
        <taxon>Buprestoidea</taxon>
        <taxon>Buprestidae</taxon>
        <taxon>Agrilinae</taxon>
        <taxon>Agrilus</taxon>
    </lineage>
</organism>
<dbReference type="SUPFAM" id="SSF52540">
    <property type="entry name" value="P-loop containing nucleoside triphosphate hydrolases"/>
    <property type="match status" value="2"/>
</dbReference>
<evidence type="ECO:0000313" key="8">
    <source>
        <dbReference type="Proteomes" id="UP000192223"/>
    </source>
</evidence>
<feature type="region of interest" description="Disordered" evidence="6">
    <location>
        <begin position="102"/>
        <end position="130"/>
    </location>
</feature>
<gene>
    <name evidence="9" type="primary">LOC108740892</name>
</gene>
<evidence type="ECO:0000256" key="4">
    <source>
        <dbReference type="ARBA" id="ARBA00023117"/>
    </source>
</evidence>
<dbReference type="InterPro" id="IPR001487">
    <property type="entry name" value="Bromodomain"/>
</dbReference>
<dbReference type="InterPro" id="IPR003959">
    <property type="entry name" value="ATPase_AAA_core"/>
</dbReference>
<feature type="compositionally biased region" description="Basic and acidic residues" evidence="6">
    <location>
        <begin position="1060"/>
        <end position="1069"/>
    </location>
</feature>
<feature type="compositionally biased region" description="Polar residues" evidence="6">
    <location>
        <begin position="1072"/>
        <end position="1088"/>
    </location>
</feature>
<evidence type="ECO:0000259" key="7">
    <source>
        <dbReference type="PROSITE" id="PS50014"/>
    </source>
</evidence>
<feature type="compositionally biased region" description="Basic residues" evidence="6">
    <location>
        <begin position="1103"/>
        <end position="1112"/>
    </location>
</feature>
<feature type="compositionally biased region" description="Basic and acidic residues" evidence="6">
    <location>
        <begin position="1126"/>
        <end position="1141"/>
    </location>
</feature>
<dbReference type="STRING" id="224129.A0A1W4XEY6"/>
<dbReference type="GO" id="GO:0006337">
    <property type="term" value="P:nucleosome disassembly"/>
    <property type="evidence" value="ECO:0007669"/>
    <property type="project" value="TreeGrafter"/>
</dbReference>
<dbReference type="PANTHER" id="PTHR23069:SF0">
    <property type="entry name" value="TAT-BINDING HOMOLOG 7"/>
    <property type="match status" value="1"/>
</dbReference>
<evidence type="ECO:0000256" key="3">
    <source>
        <dbReference type="ARBA" id="ARBA00022840"/>
    </source>
</evidence>
<evidence type="ECO:0000256" key="6">
    <source>
        <dbReference type="SAM" id="MobiDB-lite"/>
    </source>
</evidence>
<dbReference type="Pfam" id="PF00004">
    <property type="entry name" value="AAA"/>
    <property type="match status" value="1"/>
</dbReference>
<proteinExistence type="inferred from homology"/>
<dbReference type="SMART" id="SM00297">
    <property type="entry name" value="BROMO"/>
    <property type="match status" value="1"/>
</dbReference>
<dbReference type="KEGG" id="apln:108740892"/>
<dbReference type="Gene3D" id="1.20.920.10">
    <property type="entry name" value="Bromodomain-like"/>
    <property type="match status" value="1"/>
</dbReference>
<dbReference type="PRINTS" id="PR00503">
    <property type="entry name" value="BROMODOMAIN"/>
</dbReference>
<feature type="compositionally biased region" description="Basic and acidic residues" evidence="6">
    <location>
        <begin position="104"/>
        <end position="118"/>
    </location>
</feature>